<dbReference type="Proteomes" id="UP001229421">
    <property type="component" value="Unassembled WGS sequence"/>
</dbReference>
<gene>
    <name evidence="2" type="ORF">QVD17_24133</name>
</gene>
<name>A0AAD8KHH2_TARER</name>
<organism evidence="2 3">
    <name type="scientific">Tagetes erecta</name>
    <name type="common">African marigold</name>
    <dbReference type="NCBI Taxonomy" id="13708"/>
    <lineage>
        <taxon>Eukaryota</taxon>
        <taxon>Viridiplantae</taxon>
        <taxon>Streptophyta</taxon>
        <taxon>Embryophyta</taxon>
        <taxon>Tracheophyta</taxon>
        <taxon>Spermatophyta</taxon>
        <taxon>Magnoliopsida</taxon>
        <taxon>eudicotyledons</taxon>
        <taxon>Gunneridae</taxon>
        <taxon>Pentapetalae</taxon>
        <taxon>asterids</taxon>
        <taxon>campanulids</taxon>
        <taxon>Asterales</taxon>
        <taxon>Asteraceae</taxon>
        <taxon>Asteroideae</taxon>
        <taxon>Heliantheae alliance</taxon>
        <taxon>Tageteae</taxon>
        <taxon>Tagetes</taxon>
    </lineage>
</organism>
<evidence type="ECO:0000313" key="2">
    <source>
        <dbReference type="EMBL" id="KAK1421643.1"/>
    </source>
</evidence>
<dbReference type="EMBL" id="JAUHHV010000006">
    <property type="protein sequence ID" value="KAK1421643.1"/>
    <property type="molecule type" value="Genomic_DNA"/>
</dbReference>
<protein>
    <submittedName>
        <fullName evidence="2">Uncharacterized protein</fullName>
    </submittedName>
</protein>
<evidence type="ECO:0000313" key="3">
    <source>
        <dbReference type="Proteomes" id="UP001229421"/>
    </source>
</evidence>
<proteinExistence type="predicted"/>
<reference evidence="2" key="1">
    <citation type="journal article" date="2023" name="bioRxiv">
        <title>Improved chromosome-level genome assembly for marigold (Tagetes erecta).</title>
        <authorList>
            <person name="Jiang F."/>
            <person name="Yuan L."/>
            <person name="Wang S."/>
            <person name="Wang H."/>
            <person name="Xu D."/>
            <person name="Wang A."/>
            <person name="Fan W."/>
        </authorList>
    </citation>
    <scope>NUCLEOTIDE SEQUENCE</scope>
    <source>
        <strain evidence="2">WSJ</strain>
        <tissue evidence="2">Leaf</tissue>
    </source>
</reference>
<sequence>MGLGPPTSVTTMLRPEKAPQTRLDVIWSRFNRRTCNTSIFLAKRIGFCPRFSGVTNASDIVDIEATRVRPMPPVNAQGQSDKDQSVRKRRELEDGPGRLPPKPWVINVVVETPVGSELTKQGIN</sequence>
<keyword evidence="3" id="KW-1185">Reference proteome</keyword>
<evidence type="ECO:0000256" key="1">
    <source>
        <dbReference type="SAM" id="MobiDB-lite"/>
    </source>
</evidence>
<dbReference type="AlphaFoldDB" id="A0AAD8KHH2"/>
<feature type="compositionally biased region" description="Basic and acidic residues" evidence="1">
    <location>
        <begin position="80"/>
        <end position="96"/>
    </location>
</feature>
<comment type="caution">
    <text evidence="2">The sequence shown here is derived from an EMBL/GenBank/DDBJ whole genome shotgun (WGS) entry which is preliminary data.</text>
</comment>
<feature type="region of interest" description="Disordered" evidence="1">
    <location>
        <begin position="67"/>
        <end position="103"/>
    </location>
</feature>
<accession>A0AAD8KHH2</accession>